<keyword evidence="3" id="KW-1185">Reference proteome</keyword>
<organism evidence="2 3">
    <name type="scientific">Rhodophyticola porphyridii</name>
    <dbReference type="NCBI Taxonomy" id="1852017"/>
    <lineage>
        <taxon>Bacteria</taxon>
        <taxon>Pseudomonadati</taxon>
        <taxon>Pseudomonadota</taxon>
        <taxon>Alphaproteobacteria</taxon>
        <taxon>Rhodobacterales</taxon>
        <taxon>Roseobacteraceae</taxon>
        <taxon>Rhodophyticola</taxon>
    </lineage>
</organism>
<dbReference type="Pfam" id="PF04028">
    <property type="entry name" value="DUF374"/>
    <property type="match status" value="1"/>
</dbReference>
<proteinExistence type="predicted"/>
<gene>
    <name evidence="2" type="ORF">D9R08_18650</name>
</gene>
<dbReference type="RefSeq" id="WP_121899629.1">
    <property type="nucleotide sequence ID" value="NZ_RCNT01000015.1"/>
</dbReference>
<sequence length="231" mass="26063">MSLRKRIADAPRTNRAVAALFGGYMRFVRASSRRNEDGWEAVSRALDSHGAVLIVCWHQRLMLTPWMFDLTQAPCRSLTSDGRAGRLVGWIHRAFGYETMPMKRGLLGAGAIREVLRGLQNGISIGISPDGPQGPPRVAKVTPIQWARATQIPVFVFTFSARRYLTWPTWDRLMFPMPFTRLELMWRQWDRVVPRRVSADQAEALAADLGRFMNAVSAECDARAGHDTPQL</sequence>
<protein>
    <submittedName>
        <fullName evidence="2">DUF374 domain-containing protein</fullName>
    </submittedName>
</protein>
<dbReference type="EMBL" id="RCNT01000015">
    <property type="protein sequence ID" value="RMA40650.1"/>
    <property type="molecule type" value="Genomic_DNA"/>
</dbReference>
<dbReference type="AlphaFoldDB" id="A0A3L9YCF0"/>
<name>A0A3L9YCF0_9RHOB</name>
<evidence type="ECO:0000313" key="3">
    <source>
        <dbReference type="Proteomes" id="UP000281343"/>
    </source>
</evidence>
<reference evidence="2 3" key="1">
    <citation type="submission" date="2018-10" db="EMBL/GenBank/DDBJ databases">
        <authorList>
            <person name="Jung H.S."/>
            <person name="Jeon C.O."/>
        </authorList>
    </citation>
    <scope>NUCLEOTIDE SEQUENCE [LARGE SCALE GENOMIC DNA]</scope>
    <source>
        <strain evidence="2 3">MA-7-27</strain>
    </source>
</reference>
<comment type="caution">
    <text evidence="2">The sequence shown here is derived from an EMBL/GenBank/DDBJ whole genome shotgun (WGS) entry which is preliminary data.</text>
</comment>
<evidence type="ECO:0000313" key="2">
    <source>
        <dbReference type="EMBL" id="RMA40650.1"/>
    </source>
</evidence>
<evidence type="ECO:0000259" key="1">
    <source>
        <dbReference type="Pfam" id="PF04028"/>
    </source>
</evidence>
<accession>A0A3L9YCF0</accession>
<feature type="domain" description="DUF374" evidence="1">
    <location>
        <begin position="74"/>
        <end position="135"/>
    </location>
</feature>
<dbReference type="InterPro" id="IPR007172">
    <property type="entry name" value="DUF374"/>
</dbReference>
<dbReference type="Proteomes" id="UP000281343">
    <property type="component" value="Unassembled WGS sequence"/>
</dbReference>
<dbReference type="OrthoDB" id="9810508at2"/>